<dbReference type="OrthoDB" id="6077919at2759"/>
<dbReference type="GO" id="GO:0008270">
    <property type="term" value="F:zinc ion binding"/>
    <property type="evidence" value="ECO:0007669"/>
    <property type="project" value="UniProtKB-KW"/>
</dbReference>
<feature type="domain" description="C2H2-type" evidence="2">
    <location>
        <begin position="138"/>
        <end position="165"/>
    </location>
</feature>
<keyword evidence="1" id="KW-0479">Metal-binding</keyword>
<dbReference type="AlphaFoldDB" id="A0A6J1STT4"/>
<dbReference type="KEGG" id="foc:113210478"/>
<keyword evidence="3" id="KW-1185">Reference proteome</keyword>
<dbReference type="RefSeq" id="XP_052128165.1">
    <property type="nucleotide sequence ID" value="XM_052272205.1"/>
</dbReference>
<dbReference type="Pfam" id="PF00096">
    <property type="entry name" value="zf-C2H2"/>
    <property type="match status" value="1"/>
</dbReference>
<dbReference type="GeneID" id="113210478"/>
<evidence type="ECO:0000313" key="3">
    <source>
        <dbReference type="Proteomes" id="UP000504606"/>
    </source>
</evidence>
<keyword evidence="1" id="KW-0863">Zinc-finger</keyword>
<dbReference type="PROSITE" id="PS00028">
    <property type="entry name" value="ZINC_FINGER_C2H2_1"/>
    <property type="match status" value="1"/>
</dbReference>
<proteinExistence type="predicted"/>
<reference evidence="4 5" key="1">
    <citation type="submission" date="2025-04" db="UniProtKB">
        <authorList>
            <consortium name="RefSeq"/>
        </authorList>
    </citation>
    <scope>IDENTIFICATION</scope>
    <source>
        <tissue evidence="4 5">Whole organism</tissue>
    </source>
</reference>
<organism evidence="3 4">
    <name type="scientific">Frankliniella occidentalis</name>
    <name type="common">Western flower thrips</name>
    <name type="synonym">Euthrips occidentalis</name>
    <dbReference type="NCBI Taxonomy" id="133901"/>
    <lineage>
        <taxon>Eukaryota</taxon>
        <taxon>Metazoa</taxon>
        <taxon>Ecdysozoa</taxon>
        <taxon>Arthropoda</taxon>
        <taxon>Hexapoda</taxon>
        <taxon>Insecta</taxon>
        <taxon>Pterygota</taxon>
        <taxon>Neoptera</taxon>
        <taxon>Paraneoptera</taxon>
        <taxon>Thysanoptera</taxon>
        <taxon>Terebrantia</taxon>
        <taxon>Thripoidea</taxon>
        <taxon>Thripidae</taxon>
        <taxon>Frankliniella</taxon>
    </lineage>
</organism>
<dbReference type="Gene3D" id="3.30.160.60">
    <property type="entry name" value="Classic Zinc Finger"/>
    <property type="match status" value="1"/>
</dbReference>
<dbReference type="RefSeq" id="XP_026284278.1">
    <property type="nucleotide sequence ID" value="XM_026428493.2"/>
</dbReference>
<dbReference type="SMART" id="SM00355">
    <property type="entry name" value="ZnF_C2H2"/>
    <property type="match status" value="4"/>
</dbReference>
<evidence type="ECO:0000313" key="4">
    <source>
        <dbReference type="RefSeq" id="XP_026284278.1"/>
    </source>
</evidence>
<sequence length="194" mass="22255">MGSFLPFLYHLKEICQLHSATKTVPNVPVHDTCLNPTGVVTGCSVLKDNIEIPIKCCGRVFMKRQNYSKHIKSLDHQGLVACMNCHVILKKEDLIKHKTEVHQMNGEKWACKDCNNKRYKSQWSLMKHIKTFHKKTVYQCRICNSIFYGSKSYETHIETHRSNTEVSTESAIALPKDLFKCCGMVLTKASHKEL</sequence>
<evidence type="ECO:0000259" key="2">
    <source>
        <dbReference type="PROSITE" id="PS50157"/>
    </source>
</evidence>
<protein>
    <submittedName>
        <fullName evidence="4 5">Zinc finger protein 557-like</fullName>
    </submittedName>
</protein>
<accession>A0A6J1STT4</accession>
<keyword evidence="1" id="KW-0862">Zinc</keyword>
<dbReference type="PROSITE" id="PS50157">
    <property type="entry name" value="ZINC_FINGER_C2H2_2"/>
    <property type="match status" value="1"/>
</dbReference>
<dbReference type="InterPro" id="IPR013087">
    <property type="entry name" value="Znf_C2H2_type"/>
</dbReference>
<gene>
    <name evidence="4 5" type="primary">LOC113210478</name>
</gene>
<evidence type="ECO:0000256" key="1">
    <source>
        <dbReference type="PROSITE-ProRule" id="PRU00042"/>
    </source>
</evidence>
<evidence type="ECO:0000313" key="5">
    <source>
        <dbReference type="RefSeq" id="XP_052128165.1"/>
    </source>
</evidence>
<dbReference type="Proteomes" id="UP000504606">
    <property type="component" value="Unplaced"/>
</dbReference>
<name>A0A6J1STT4_FRAOC</name>